<feature type="compositionally biased region" description="Basic and acidic residues" evidence="1">
    <location>
        <begin position="205"/>
        <end position="217"/>
    </location>
</feature>
<name>W6Q129_PENRF</name>
<accession>W6Q129</accession>
<feature type="region of interest" description="Disordered" evidence="1">
    <location>
        <begin position="38"/>
        <end position="93"/>
    </location>
</feature>
<dbReference type="Proteomes" id="UP000030686">
    <property type="component" value="Unassembled WGS sequence"/>
</dbReference>
<gene>
    <name evidence="2" type="ORF">PROQFM164_S02g000387</name>
</gene>
<proteinExistence type="predicted"/>
<sequence length="245" mass="27961">MHSNSGKCRLEFAHEWATNDVWNHGCNYLDQKLSSEGDMSNVNEDVMSESASETLVKSEGDTSGNGSFTGQTSQDELTEDKLPRKKKSSVNKVSTQLVLAIYVRETTASNASEDEIETAKHTGLKSKSRRRKIEKPEKEQKEHKKQMKQKKAESKQYEEEKSTPARKMGTREEEPEERQFEEHESKEKAEEMKLAKKQKKHRKLEAKLREESCRKDSAALSSRKRKADNEDEVTTTSTTATEETA</sequence>
<evidence type="ECO:0000313" key="3">
    <source>
        <dbReference type="Proteomes" id="UP000030686"/>
    </source>
</evidence>
<feature type="compositionally biased region" description="Basic residues" evidence="1">
    <location>
        <begin position="195"/>
        <end position="204"/>
    </location>
</feature>
<feature type="compositionally biased region" description="Polar residues" evidence="1">
    <location>
        <begin position="38"/>
        <end position="75"/>
    </location>
</feature>
<dbReference type="AlphaFoldDB" id="W6Q129"/>
<feature type="compositionally biased region" description="Basic and acidic residues" evidence="1">
    <location>
        <begin position="150"/>
        <end position="194"/>
    </location>
</feature>
<dbReference type="OrthoDB" id="4368535at2759"/>
<organism evidence="2 3">
    <name type="scientific">Penicillium roqueforti (strain FM164)</name>
    <dbReference type="NCBI Taxonomy" id="1365484"/>
    <lineage>
        <taxon>Eukaryota</taxon>
        <taxon>Fungi</taxon>
        <taxon>Dikarya</taxon>
        <taxon>Ascomycota</taxon>
        <taxon>Pezizomycotina</taxon>
        <taxon>Eurotiomycetes</taxon>
        <taxon>Eurotiomycetidae</taxon>
        <taxon>Eurotiales</taxon>
        <taxon>Aspergillaceae</taxon>
        <taxon>Penicillium</taxon>
    </lineage>
</organism>
<keyword evidence="3" id="KW-1185">Reference proteome</keyword>
<protein>
    <submittedName>
        <fullName evidence="2">Genomic scaffold, ProqFM164S02</fullName>
    </submittedName>
</protein>
<feature type="compositionally biased region" description="Basic residues" evidence="1">
    <location>
        <begin position="122"/>
        <end position="133"/>
    </location>
</feature>
<feature type="region of interest" description="Disordered" evidence="1">
    <location>
        <begin position="109"/>
        <end position="245"/>
    </location>
</feature>
<reference evidence="2" key="1">
    <citation type="journal article" date="2014" name="Nat. Commun.">
        <title>Multiple recent horizontal transfers of a large genomic region in cheese making fungi.</title>
        <authorList>
            <person name="Cheeseman K."/>
            <person name="Ropars J."/>
            <person name="Renault P."/>
            <person name="Dupont J."/>
            <person name="Gouzy J."/>
            <person name="Branca A."/>
            <person name="Abraham A.L."/>
            <person name="Ceppi M."/>
            <person name="Conseiller E."/>
            <person name="Debuchy R."/>
            <person name="Malagnac F."/>
            <person name="Goarin A."/>
            <person name="Silar P."/>
            <person name="Lacoste S."/>
            <person name="Sallet E."/>
            <person name="Bensimon A."/>
            <person name="Giraud T."/>
            <person name="Brygoo Y."/>
        </authorList>
    </citation>
    <scope>NUCLEOTIDE SEQUENCE [LARGE SCALE GENOMIC DNA]</scope>
    <source>
        <strain evidence="2">FM164</strain>
    </source>
</reference>
<evidence type="ECO:0000256" key="1">
    <source>
        <dbReference type="SAM" id="MobiDB-lite"/>
    </source>
</evidence>
<dbReference type="EMBL" id="HG792016">
    <property type="protein sequence ID" value="CDM30238.1"/>
    <property type="molecule type" value="Genomic_DNA"/>
</dbReference>
<dbReference type="STRING" id="1365484.W6Q129"/>
<feature type="compositionally biased region" description="Low complexity" evidence="1">
    <location>
        <begin position="234"/>
        <end position="245"/>
    </location>
</feature>
<evidence type="ECO:0000313" key="2">
    <source>
        <dbReference type="EMBL" id="CDM30238.1"/>
    </source>
</evidence>